<accession>A0A543CTK9</accession>
<evidence type="ECO:0000313" key="3">
    <source>
        <dbReference type="Proteomes" id="UP000316096"/>
    </source>
</evidence>
<dbReference type="InterPro" id="IPR037523">
    <property type="entry name" value="VOC_core"/>
</dbReference>
<dbReference type="AlphaFoldDB" id="A0A543CTK9"/>
<protein>
    <submittedName>
        <fullName evidence="2">Putative enzyme related to lactoylglutathione lyase</fullName>
    </submittedName>
</protein>
<dbReference type="InterPro" id="IPR029068">
    <property type="entry name" value="Glyas_Bleomycin-R_OHBP_Dase"/>
</dbReference>
<evidence type="ECO:0000259" key="1">
    <source>
        <dbReference type="PROSITE" id="PS51819"/>
    </source>
</evidence>
<dbReference type="PANTHER" id="PTHR36437">
    <property type="entry name" value="GLYOXALASE/BLEOMYCIN RESISTANCE PROTEIN/DIOXYGENASE"/>
    <property type="match status" value="1"/>
</dbReference>
<dbReference type="RefSeq" id="WP_141959982.1">
    <property type="nucleotide sequence ID" value="NZ_VFOZ01000001.1"/>
</dbReference>
<dbReference type="GO" id="GO:0016829">
    <property type="term" value="F:lyase activity"/>
    <property type="evidence" value="ECO:0007669"/>
    <property type="project" value="UniProtKB-KW"/>
</dbReference>
<gene>
    <name evidence="2" type="ORF">FB559_6155</name>
</gene>
<dbReference type="OrthoDB" id="485032at2"/>
<comment type="caution">
    <text evidence="2">The sequence shown here is derived from an EMBL/GenBank/DDBJ whole genome shotgun (WGS) entry which is preliminary data.</text>
</comment>
<dbReference type="PROSITE" id="PS51819">
    <property type="entry name" value="VOC"/>
    <property type="match status" value="1"/>
</dbReference>
<proteinExistence type="predicted"/>
<organism evidence="2 3">
    <name type="scientific">Actinoallomurus bryophytorum</name>
    <dbReference type="NCBI Taxonomy" id="1490222"/>
    <lineage>
        <taxon>Bacteria</taxon>
        <taxon>Bacillati</taxon>
        <taxon>Actinomycetota</taxon>
        <taxon>Actinomycetes</taxon>
        <taxon>Streptosporangiales</taxon>
        <taxon>Thermomonosporaceae</taxon>
        <taxon>Actinoallomurus</taxon>
    </lineage>
</organism>
<reference evidence="2 3" key="1">
    <citation type="submission" date="2019-06" db="EMBL/GenBank/DDBJ databases">
        <title>Sequencing the genomes of 1000 actinobacteria strains.</title>
        <authorList>
            <person name="Klenk H.-P."/>
        </authorList>
    </citation>
    <scope>NUCLEOTIDE SEQUENCE [LARGE SCALE GENOMIC DNA]</scope>
    <source>
        <strain evidence="2 3">DSM 102200</strain>
    </source>
</reference>
<dbReference type="Proteomes" id="UP000316096">
    <property type="component" value="Unassembled WGS sequence"/>
</dbReference>
<feature type="domain" description="VOC" evidence="1">
    <location>
        <begin position="4"/>
        <end position="138"/>
    </location>
</feature>
<dbReference type="InterPro" id="IPR004360">
    <property type="entry name" value="Glyas_Fos-R_dOase_dom"/>
</dbReference>
<dbReference type="Gene3D" id="3.10.180.10">
    <property type="entry name" value="2,3-Dihydroxybiphenyl 1,2-Dioxygenase, domain 1"/>
    <property type="match status" value="1"/>
</dbReference>
<dbReference type="SUPFAM" id="SSF54593">
    <property type="entry name" value="Glyoxalase/Bleomycin resistance protein/Dihydroxybiphenyl dioxygenase"/>
    <property type="match status" value="1"/>
</dbReference>
<dbReference type="Pfam" id="PF00903">
    <property type="entry name" value="Glyoxalase"/>
    <property type="match status" value="1"/>
</dbReference>
<evidence type="ECO:0000313" key="2">
    <source>
        <dbReference type="EMBL" id="TQM00442.1"/>
    </source>
</evidence>
<name>A0A543CTK9_9ACTN</name>
<dbReference type="EMBL" id="VFOZ01000001">
    <property type="protein sequence ID" value="TQM00442.1"/>
    <property type="molecule type" value="Genomic_DNA"/>
</dbReference>
<sequence>MDYRIEVITLPVGDVDRAKRFYTEQAGFTLDVDYHPNSEFRVVQVTPPGSSCSVQFGIGLTTAMPASARAIYLVVDDIEAASRELTARGLAVGPLRHKTSVGDWQGDHAPGADPRRRDYASFVDFADPDGNTWIVQERGFDVT</sequence>
<keyword evidence="3" id="KW-1185">Reference proteome</keyword>
<keyword evidence="2" id="KW-0456">Lyase</keyword>
<dbReference type="PANTHER" id="PTHR36437:SF2">
    <property type="entry name" value="GLYOXALASE_BLEOMYCIN RESISTANCE PROTEIN_DIOXYGENASE"/>
    <property type="match status" value="1"/>
</dbReference>